<dbReference type="InterPro" id="IPR041698">
    <property type="entry name" value="Methyltransf_25"/>
</dbReference>
<evidence type="ECO:0000313" key="3">
    <source>
        <dbReference type="Proteomes" id="UP000317557"/>
    </source>
</evidence>
<organism evidence="2 3">
    <name type="scientific">Gracilimonas mengyeensis</name>
    <dbReference type="NCBI Taxonomy" id="1302730"/>
    <lineage>
        <taxon>Bacteria</taxon>
        <taxon>Pseudomonadati</taxon>
        <taxon>Balneolota</taxon>
        <taxon>Balneolia</taxon>
        <taxon>Balneolales</taxon>
        <taxon>Balneolaceae</taxon>
        <taxon>Gracilimonas</taxon>
    </lineage>
</organism>
<dbReference type="SUPFAM" id="SSF53335">
    <property type="entry name" value="S-adenosyl-L-methionine-dependent methyltransferases"/>
    <property type="match status" value="1"/>
</dbReference>
<evidence type="ECO:0000313" key="2">
    <source>
        <dbReference type="EMBL" id="SMO86951.1"/>
    </source>
</evidence>
<dbReference type="GO" id="GO:0008168">
    <property type="term" value="F:methyltransferase activity"/>
    <property type="evidence" value="ECO:0007669"/>
    <property type="project" value="UniProtKB-KW"/>
</dbReference>
<dbReference type="Proteomes" id="UP000317557">
    <property type="component" value="Unassembled WGS sequence"/>
</dbReference>
<protein>
    <submittedName>
        <fullName evidence="2">Methyltransferase domain-containing protein</fullName>
    </submittedName>
</protein>
<dbReference type="Pfam" id="PF13649">
    <property type="entry name" value="Methyltransf_25"/>
    <property type="match status" value="1"/>
</dbReference>
<feature type="domain" description="Methyltransferase" evidence="1">
    <location>
        <begin position="68"/>
        <end position="149"/>
    </location>
</feature>
<dbReference type="AlphaFoldDB" id="A0A521EU55"/>
<dbReference type="RefSeq" id="WP_142455405.1">
    <property type="nucleotide sequence ID" value="NZ_FXTP01000013.1"/>
</dbReference>
<name>A0A521EU55_9BACT</name>
<reference evidence="2 3" key="1">
    <citation type="submission" date="2017-05" db="EMBL/GenBank/DDBJ databases">
        <authorList>
            <person name="Varghese N."/>
            <person name="Submissions S."/>
        </authorList>
    </citation>
    <scope>NUCLEOTIDE SEQUENCE [LARGE SCALE GENOMIC DNA]</scope>
    <source>
        <strain evidence="2 3">DSM 21985</strain>
    </source>
</reference>
<dbReference type="OrthoDB" id="20930at2"/>
<sequence length="228" mass="25937">MKKLKSDKKKKAPWPTKDAMAQVYEMNLWGGEGDDFYSGSGSHHPDIVDPYIEKVRSFLKSFEEPLVVCDLGCGDFNVGRQLIDHAKKYIAVDIVEELINRNKEKYQEEKLEFRCLDLAMEKWPSGDCAILRNVLQHLSNAEIQAIVRKLPGFKYVILTEHVPDGDFIPNKDIISGQGIRLKKKSGVDLLASPFNLEVEEATQWLSIPSKEWGGRVVTTLYEMGDFEC</sequence>
<dbReference type="GO" id="GO:0032259">
    <property type="term" value="P:methylation"/>
    <property type="evidence" value="ECO:0007669"/>
    <property type="project" value="UniProtKB-KW"/>
</dbReference>
<evidence type="ECO:0000259" key="1">
    <source>
        <dbReference type="Pfam" id="PF13649"/>
    </source>
</evidence>
<keyword evidence="2" id="KW-0489">Methyltransferase</keyword>
<keyword evidence="3" id="KW-1185">Reference proteome</keyword>
<dbReference type="CDD" id="cd02440">
    <property type="entry name" value="AdoMet_MTases"/>
    <property type="match status" value="1"/>
</dbReference>
<dbReference type="Gene3D" id="3.40.50.150">
    <property type="entry name" value="Vaccinia Virus protein VP39"/>
    <property type="match status" value="1"/>
</dbReference>
<keyword evidence="2" id="KW-0808">Transferase</keyword>
<gene>
    <name evidence="2" type="ORF">SAMN06265219_113110</name>
</gene>
<dbReference type="InterPro" id="IPR029063">
    <property type="entry name" value="SAM-dependent_MTases_sf"/>
</dbReference>
<proteinExistence type="predicted"/>
<dbReference type="EMBL" id="FXTP01000013">
    <property type="protein sequence ID" value="SMO86951.1"/>
    <property type="molecule type" value="Genomic_DNA"/>
</dbReference>
<accession>A0A521EU55</accession>